<evidence type="ECO:0000256" key="1">
    <source>
        <dbReference type="ARBA" id="ARBA00022741"/>
    </source>
</evidence>
<keyword evidence="2 8" id="KW-0378">Hydrolase</keyword>
<dbReference type="PANTHER" id="PTHR43788">
    <property type="entry name" value="DNA2/NAM7 HELICASE FAMILY MEMBER"/>
    <property type="match status" value="1"/>
</dbReference>
<accession>A0A2I1E2J5</accession>
<name>A0A2I1E2J5_9GLOM</name>
<dbReference type="Proteomes" id="UP000684084">
    <property type="component" value="Unassembled WGS sequence"/>
</dbReference>
<reference evidence="8 9" key="2">
    <citation type="submission" date="2017-10" db="EMBL/GenBank/DDBJ databases">
        <title>Genome analyses suggest a sexual origin of heterokaryosis in a supposedly ancient asexual fungus.</title>
        <authorList>
            <person name="Corradi N."/>
            <person name="Sedzielewska K."/>
            <person name="Noel J."/>
            <person name="Charron P."/>
            <person name="Farinelli L."/>
            <person name="Marton T."/>
            <person name="Kruger M."/>
            <person name="Pelin A."/>
            <person name="Brachmann A."/>
            <person name="Corradi N."/>
        </authorList>
    </citation>
    <scope>NUCLEOTIDE SEQUENCE [LARGE SCALE GENOMIC DNA]</scope>
    <source>
        <strain evidence="8 9">A1</strain>
    </source>
</reference>
<dbReference type="Gene3D" id="3.90.320.10">
    <property type="match status" value="1"/>
</dbReference>
<dbReference type="Pfam" id="PF13245">
    <property type="entry name" value="AAA_19"/>
    <property type="match status" value="1"/>
</dbReference>
<feature type="domain" description="DNA2/NAM7 helicase-like C-terminal" evidence="6">
    <location>
        <begin position="1076"/>
        <end position="1278"/>
    </location>
</feature>
<evidence type="ECO:0000313" key="10">
    <source>
        <dbReference type="Proteomes" id="UP000684084"/>
    </source>
</evidence>
<evidence type="ECO:0000313" key="8">
    <source>
        <dbReference type="EMBL" id="PKC76094.1"/>
    </source>
</evidence>
<dbReference type="GO" id="GO:0016787">
    <property type="term" value="F:hydrolase activity"/>
    <property type="evidence" value="ECO:0007669"/>
    <property type="project" value="UniProtKB-KW"/>
</dbReference>
<reference evidence="7" key="3">
    <citation type="submission" date="2020-05" db="EMBL/GenBank/DDBJ databases">
        <authorList>
            <person name="Rincon C."/>
            <person name="Sanders R I."/>
            <person name="Robbins C."/>
            <person name="Chaturvedi A."/>
        </authorList>
    </citation>
    <scope>NUCLEOTIDE SEQUENCE</scope>
    <source>
        <strain evidence="7">CHB12</strain>
    </source>
</reference>
<evidence type="ECO:0000259" key="6">
    <source>
        <dbReference type="Pfam" id="PF13087"/>
    </source>
</evidence>
<feature type="compositionally biased region" description="Basic residues" evidence="5">
    <location>
        <begin position="1380"/>
        <end position="1392"/>
    </location>
</feature>
<dbReference type="EMBL" id="CAGKOT010000015">
    <property type="protein sequence ID" value="CAB5360856.1"/>
    <property type="molecule type" value="Genomic_DNA"/>
</dbReference>
<evidence type="ECO:0000256" key="2">
    <source>
        <dbReference type="ARBA" id="ARBA00022801"/>
    </source>
</evidence>
<protein>
    <submittedName>
        <fullName evidence="8">P-loop containing nucleoside triphosphate hydrolase protein</fullName>
    </submittedName>
</protein>
<keyword evidence="4" id="KW-0067">ATP-binding</keyword>
<dbReference type="Pfam" id="PF13087">
    <property type="entry name" value="AAA_12"/>
    <property type="match status" value="1"/>
</dbReference>
<reference evidence="8 9" key="1">
    <citation type="submission" date="2017-10" db="EMBL/GenBank/DDBJ databases">
        <title>Extensive intraspecific genome diversity in a model arbuscular mycorrhizal fungus.</title>
        <authorList>
            <person name="Chen E.C.H."/>
            <person name="Morin E."/>
            <person name="Baudet D."/>
            <person name="Noel J."/>
            <person name="Ndikumana S."/>
            <person name="Charron P."/>
            <person name="St-Onge C."/>
            <person name="Giorgi J."/>
            <person name="Grigoriev I.V."/>
            <person name="Roux C."/>
            <person name="Martin F.M."/>
            <person name="Corradi N."/>
        </authorList>
    </citation>
    <scope>NUCLEOTIDE SEQUENCE [LARGE SCALE GENOMIC DNA]</scope>
    <source>
        <strain evidence="8 9">A1</strain>
    </source>
</reference>
<keyword evidence="3" id="KW-0347">Helicase</keyword>
<sequence length="1392" mass="159896">MSQARKKKSNEAFEEINTSLTISDLSKYYQFNCDKLIKLTSDQDYKRQKLQESSNKKKYVPKMDDSTLREALRHRGAEFESDIKDKLSNVVDCRDVSPDEAKNILRKVEVGQTLYQMKFIVPEEFYEEMGIKNVVKLKAFVPDFIEVREEDGEKKLMVYDAKASKSARVPHQFQVASYAYLLDFIVQKIRGLAISRTGGIYLPPFQLQTFRMDFLLPKIDRFFREDLPNILTKKTVPWHYNSRCRTCEFVNVCRKDAEGSIAMIPYLSLEKAVDLKTFIRDWKSGEDNVDIEDLSNYFDELNIEDENAKSSDQAVNKRIKHIVKYDKKLKSSPYLKAIETKQAQFIGIATTNFPQTTDHNLLIAMSLDPFLSRPFGWAICLYSSDGKIVPNFRRFESSMKDDESLPSFTSLMDKFVTALEKSFEYLAKVKSRACIFVFSEQEKKALQDALLEIISMDENCISHATQHTAVRCLFNLFEDSSLLLASGNNDDGNNTELPDEWREFPRLIVLENAIKENIAIHVPGFYRFIDIWEQLVKPKLKDEELLNSLEQHIELIDLEDIYATWVSSQSSTSKINSAHLHRVDFGIAVIKSYYELLKESTDDIASKLIFTPQVFTFTEIKAFGHNYLGKLYFFKQFEAITECAQIRSSRIKDLIQGEAVYGIRLQFEKFTKKEGSEWVAKFVILSSGKEVSVLEPRTFKDFILVEDNPEGVLKAILFPDMRYRDKFFGYPLSVVCLNEVENKDPQKRIIHLKGFFKEKFTENATYRLYKRYIDFNLDKVSTILTEIDEQDDKKSIFMNLLSNPNAWGSSLIEEERFREMKNTALKLRDSFSMSPSQKEISAELLERRLQIVWGPPGSGKTHFLALFTTWYLSTVKHNPTGNNSNYIIGVTAFTRAAIENLLDRISTVQKQHHKTSDFSIVRLVKDLKKKPLNGLAECKAESLPKKIKGNKIGIPGKPIVIGGTVWDWFKVRKEWKFGWAGCDIMIIDEGSQLLVSDASIAIECINPDTGKLIVAGDHMQLGPIIQNTYPIFPPDHPLIFGSIQQCLMRKGNGSVFSEEDFFLKRGQKHDFGPLTLQLRDNWRMNEELNGFFQKIYGDDYISTHPNLKLTFDDSKLIHIKDPLIRKILSPDSAITLVKLSLDKNIELEEDPRILSSGLLSDQFLQAEADVVAKITSAYFDTPKTIQGMKKPSLFIVTPHHRQRHAIQSRLVKYLNDQDINLQINTVEKMQGQEADLVISCFGFLDLNEISRESEFLFDRNRWNVAISRARCKVIVITTDEMLYPKSIEIFANKKTSEGWVFLSMVEKWVRDKDNEKFNGRKRTKNKNIIEWVVGGEHLFNDSDSATISSQGSKESQESQENLGSQESKGSQENQGSQGSKRSKGSKVKKVSS</sequence>
<gene>
    <name evidence="7" type="ORF">CHRIB12_LOCUS8444</name>
    <name evidence="8" type="ORF">RhiirA1_522722</name>
</gene>
<evidence type="ECO:0000256" key="4">
    <source>
        <dbReference type="ARBA" id="ARBA00022840"/>
    </source>
</evidence>
<feature type="compositionally biased region" description="Polar residues" evidence="5">
    <location>
        <begin position="1361"/>
        <end position="1373"/>
    </location>
</feature>
<evidence type="ECO:0000256" key="5">
    <source>
        <dbReference type="SAM" id="MobiDB-lite"/>
    </source>
</evidence>
<dbReference type="VEuPathDB" id="FungiDB:RhiirFUN_007714"/>
<evidence type="ECO:0000256" key="3">
    <source>
        <dbReference type="ARBA" id="ARBA00022806"/>
    </source>
</evidence>
<dbReference type="Proteomes" id="UP000232688">
    <property type="component" value="Unassembled WGS sequence"/>
</dbReference>
<evidence type="ECO:0000313" key="7">
    <source>
        <dbReference type="EMBL" id="CAB5360856.1"/>
    </source>
</evidence>
<dbReference type="PANTHER" id="PTHR43788:SF8">
    <property type="entry name" value="DNA-BINDING PROTEIN SMUBP-2"/>
    <property type="match status" value="1"/>
</dbReference>
<dbReference type="VEuPathDB" id="FungiDB:FUN_008930"/>
<dbReference type="InterPro" id="IPR011604">
    <property type="entry name" value="PDDEXK-like_dom_sf"/>
</dbReference>
<dbReference type="InterPro" id="IPR050534">
    <property type="entry name" value="Coronavir_polyprotein_1ab"/>
</dbReference>
<dbReference type="OrthoDB" id="6513042at2759"/>
<dbReference type="SUPFAM" id="SSF52540">
    <property type="entry name" value="P-loop containing nucleoside triphosphate hydrolases"/>
    <property type="match status" value="1"/>
</dbReference>
<dbReference type="VEuPathDB" id="FungiDB:RhiirA1_522722"/>
<dbReference type="InterPro" id="IPR047187">
    <property type="entry name" value="SF1_C_Upf1"/>
</dbReference>
<dbReference type="InterPro" id="IPR027417">
    <property type="entry name" value="P-loop_NTPase"/>
</dbReference>
<feature type="region of interest" description="Disordered" evidence="5">
    <location>
        <begin position="1343"/>
        <end position="1392"/>
    </location>
</feature>
<dbReference type="GO" id="GO:0005524">
    <property type="term" value="F:ATP binding"/>
    <property type="evidence" value="ECO:0007669"/>
    <property type="project" value="UniProtKB-KW"/>
</dbReference>
<keyword evidence="1" id="KW-0547">Nucleotide-binding</keyword>
<organism evidence="7 10">
    <name type="scientific">Rhizophagus irregularis</name>
    <dbReference type="NCBI Taxonomy" id="588596"/>
    <lineage>
        <taxon>Eukaryota</taxon>
        <taxon>Fungi</taxon>
        <taxon>Fungi incertae sedis</taxon>
        <taxon>Mucoromycota</taxon>
        <taxon>Glomeromycotina</taxon>
        <taxon>Glomeromycetes</taxon>
        <taxon>Glomerales</taxon>
        <taxon>Glomeraceae</taxon>
        <taxon>Rhizophagus</taxon>
    </lineage>
</organism>
<comment type="caution">
    <text evidence="7">The sequence shown here is derived from an EMBL/GenBank/DDBJ whole genome shotgun (WGS) entry which is preliminary data.</text>
</comment>
<proteinExistence type="predicted"/>
<evidence type="ECO:0000313" key="9">
    <source>
        <dbReference type="Proteomes" id="UP000232688"/>
    </source>
</evidence>
<dbReference type="CDD" id="cd18808">
    <property type="entry name" value="SF1_C_Upf1"/>
    <property type="match status" value="1"/>
</dbReference>
<dbReference type="InterPro" id="IPR041679">
    <property type="entry name" value="DNA2/NAM7-like_C"/>
</dbReference>
<dbReference type="Gene3D" id="3.40.50.300">
    <property type="entry name" value="P-loop containing nucleotide triphosphate hydrolases"/>
    <property type="match status" value="2"/>
</dbReference>
<dbReference type="GO" id="GO:0043139">
    <property type="term" value="F:5'-3' DNA helicase activity"/>
    <property type="evidence" value="ECO:0007669"/>
    <property type="project" value="TreeGrafter"/>
</dbReference>
<dbReference type="EMBL" id="LLXH01000009">
    <property type="protein sequence ID" value="PKC76094.1"/>
    <property type="molecule type" value="Genomic_DNA"/>
</dbReference>